<protein>
    <submittedName>
        <fullName evidence="2">Class I SAM-dependent methyltransferase</fullName>
    </submittedName>
</protein>
<evidence type="ECO:0000313" key="2">
    <source>
        <dbReference type="EMBL" id="QDQ27257.1"/>
    </source>
</evidence>
<accession>A0A516SGG3</accession>
<name>A0A516SGG3_9NEIS</name>
<dbReference type="SUPFAM" id="SSF53335">
    <property type="entry name" value="S-adenosyl-L-methionine-dependent methyltransferases"/>
    <property type="match status" value="1"/>
</dbReference>
<dbReference type="EMBL" id="CP041730">
    <property type="protein sequence ID" value="QDQ27257.1"/>
    <property type="molecule type" value="Genomic_DNA"/>
</dbReference>
<sequence>MHISSLQKMQVFRDTYLKAYEGKKLRILDLGSTEIGACYKPIFNDPQWEYIGADLQAGPNVDLILQQPYNWREIENGSIDVFISGQVLEHVEYFWVTLLEMSRVLKPDGMACIVVPSSGPEHRYPVDCWRFYRDGAAAMARFVQMEILQASTQWQGSGDPADSSDEWHDTVLICRKPRLSPWRSFKRYFKQRLQHRAMLLGSTVAG</sequence>
<proteinExistence type="predicted"/>
<dbReference type="Proteomes" id="UP000317550">
    <property type="component" value="Chromosome"/>
</dbReference>
<dbReference type="Gene3D" id="3.40.50.150">
    <property type="entry name" value="Vaccinia Virus protein VP39"/>
    <property type="match status" value="1"/>
</dbReference>
<dbReference type="InterPro" id="IPR029063">
    <property type="entry name" value="SAM-dependent_MTases_sf"/>
</dbReference>
<organism evidence="2 3">
    <name type="scientific">Chitinimonas arctica</name>
    <dbReference type="NCBI Taxonomy" id="2594795"/>
    <lineage>
        <taxon>Bacteria</taxon>
        <taxon>Pseudomonadati</taxon>
        <taxon>Pseudomonadota</taxon>
        <taxon>Betaproteobacteria</taxon>
        <taxon>Neisseriales</taxon>
        <taxon>Chitinibacteraceae</taxon>
        <taxon>Chitinimonas</taxon>
    </lineage>
</organism>
<dbReference type="RefSeq" id="WP_144278650.1">
    <property type="nucleotide sequence ID" value="NZ_CP041730.1"/>
</dbReference>
<evidence type="ECO:0000259" key="1">
    <source>
        <dbReference type="Pfam" id="PF08241"/>
    </source>
</evidence>
<dbReference type="OrthoDB" id="161159at2"/>
<dbReference type="Pfam" id="PF08241">
    <property type="entry name" value="Methyltransf_11"/>
    <property type="match status" value="1"/>
</dbReference>
<keyword evidence="2" id="KW-0808">Transferase</keyword>
<dbReference type="KEGG" id="cari:FNU76_13285"/>
<evidence type="ECO:0000313" key="3">
    <source>
        <dbReference type="Proteomes" id="UP000317550"/>
    </source>
</evidence>
<feature type="domain" description="Methyltransferase type 11" evidence="1">
    <location>
        <begin position="73"/>
        <end position="112"/>
    </location>
</feature>
<dbReference type="GO" id="GO:0032259">
    <property type="term" value="P:methylation"/>
    <property type="evidence" value="ECO:0007669"/>
    <property type="project" value="UniProtKB-KW"/>
</dbReference>
<dbReference type="AlphaFoldDB" id="A0A516SGG3"/>
<gene>
    <name evidence="2" type="ORF">FNU76_13285</name>
</gene>
<dbReference type="InterPro" id="IPR013216">
    <property type="entry name" value="Methyltransf_11"/>
</dbReference>
<dbReference type="GO" id="GO:0008757">
    <property type="term" value="F:S-adenosylmethionine-dependent methyltransferase activity"/>
    <property type="evidence" value="ECO:0007669"/>
    <property type="project" value="InterPro"/>
</dbReference>
<reference evidence="3" key="1">
    <citation type="submission" date="2019-07" db="EMBL/GenBank/DDBJ databases">
        <title>Chitinimonas sp. nov., isolated from Ny-Alesund, arctica soil.</title>
        <authorList>
            <person name="Xu Q."/>
            <person name="Peng F."/>
        </authorList>
    </citation>
    <scope>NUCLEOTIDE SEQUENCE [LARGE SCALE GENOMIC DNA]</scope>
    <source>
        <strain evidence="3">R3-44</strain>
    </source>
</reference>
<keyword evidence="3" id="KW-1185">Reference proteome</keyword>
<keyword evidence="2" id="KW-0489">Methyltransferase</keyword>